<protein>
    <submittedName>
        <fullName evidence="2">Uncharacterized protein</fullName>
    </submittedName>
</protein>
<accession>A0A5C5Z896</accession>
<gene>
    <name evidence="2" type="ORF">CA13_47920</name>
</gene>
<keyword evidence="1" id="KW-0812">Transmembrane</keyword>
<comment type="caution">
    <text evidence="2">The sequence shown here is derived from an EMBL/GenBank/DDBJ whole genome shotgun (WGS) entry which is preliminary data.</text>
</comment>
<keyword evidence="3" id="KW-1185">Reference proteome</keyword>
<proteinExistence type="predicted"/>
<evidence type="ECO:0000256" key="1">
    <source>
        <dbReference type="SAM" id="Phobius"/>
    </source>
</evidence>
<dbReference type="EMBL" id="SJPJ01000001">
    <property type="protein sequence ID" value="TWT83327.1"/>
    <property type="molecule type" value="Genomic_DNA"/>
</dbReference>
<dbReference type="RefSeq" id="WP_146400409.1">
    <property type="nucleotide sequence ID" value="NZ_SJPJ01000001.1"/>
</dbReference>
<dbReference type="OrthoDB" id="286225at2"/>
<dbReference type="AlphaFoldDB" id="A0A5C5Z896"/>
<name>A0A5C5Z896_9BACT</name>
<feature type="transmembrane region" description="Helical" evidence="1">
    <location>
        <begin position="6"/>
        <end position="29"/>
    </location>
</feature>
<reference evidence="2 3" key="1">
    <citation type="submission" date="2019-02" db="EMBL/GenBank/DDBJ databases">
        <title>Deep-cultivation of Planctomycetes and their phenomic and genomic characterization uncovers novel biology.</title>
        <authorList>
            <person name="Wiegand S."/>
            <person name="Jogler M."/>
            <person name="Boedeker C."/>
            <person name="Pinto D."/>
            <person name="Vollmers J."/>
            <person name="Rivas-Marin E."/>
            <person name="Kohn T."/>
            <person name="Peeters S.H."/>
            <person name="Heuer A."/>
            <person name="Rast P."/>
            <person name="Oberbeckmann S."/>
            <person name="Bunk B."/>
            <person name="Jeske O."/>
            <person name="Meyerdierks A."/>
            <person name="Storesund J.E."/>
            <person name="Kallscheuer N."/>
            <person name="Luecker S."/>
            <person name="Lage O.M."/>
            <person name="Pohl T."/>
            <person name="Merkel B.J."/>
            <person name="Hornburger P."/>
            <person name="Mueller R.-W."/>
            <person name="Bruemmer F."/>
            <person name="Labrenz M."/>
            <person name="Spormann A.M."/>
            <person name="Op Den Camp H."/>
            <person name="Overmann J."/>
            <person name="Amann R."/>
            <person name="Jetten M.S.M."/>
            <person name="Mascher T."/>
            <person name="Medema M.H."/>
            <person name="Devos D.P."/>
            <person name="Kaster A.-K."/>
            <person name="Ovreas L."/>
            <person name="Rohde M."/>
            <person name="Galperin M.Y."/>
            <person name="Jogler C."/>
        </authorList>
    </citation>
    <scope>NUCLEOTIDE SEQUENCE [LARGE SCALE GENOMIC DNA]</scope>
    <source>
        <strain evidence="2 3">CA13</strain>
    </source>
</reference>
<keyword evidence="1" id="KW-1133">Transmembrane helix</keyword>
<sequence length="92" mass="9551">MRYDDTLVGSLAILFSIVATAIAIGPWSTPYQLRTIGAIKDRFGKSAARGVWFAVALAAFAAGITILSGARPSYARPASSSVAPRSSVSPAH</sequence>
<evidence type="ECO:0000313" key="3">
    <source>
        <dbReference type="Proteomes" id="UP000315010"/>
    </source>
</evidence>
<dbReference type="Proteomes" id="UP000315010">
    <property type="component" value="Unassembled WGS sequence"/>
</dbReference>
<keyword evidence="1" id="KW-0472">Membrane</keyword>
<evidence type="ECO:0000313" key="2">
    <source>
        <dbReference type="EMBL" id="TWT83327.1"/>
    </source>
</evidence>
<feature type="transmembrane region" description="Helical" evidence="1">
    <location>
        <begin position="50"/>
        <end position="70"/>
    </location>
</feature>
<organism evidence="2 3">
    <name type="scientific">Novipirellula herctigrandis</name>
    <dbReference type="NCBI Taxonomy" id="2527986"/>
    <lineage>
        <taxon>Bacteria</taxon>
        <taxon>Pseudomonadati</taxon>
        <taxon>Planctomycetota</taxon>
        <taxon>Planctomycetia</taxon>
        <taxon>Pirellulales</taxon>
        <taxon>Pirellulaceae</taxon>
        <taxon>Novipirellula</taxon>
    </lineage>
</organism>